<gene>
    <name evidence="3" type="ORF">AFA91_02985</name>
</gene>
<evidence type="ECO:0008006" key="5">
    <source>
        <dbReference type="Google" id="ProtNLM"/>
    </source>
</evidence>
<dbReference type="Gene3D" id="3.40.50.720">
    <property type="entry name" value="NAD(P)-binding Rossmann-like Domain"/>
    <property type="match status" value="1"/>
</dbReference>
<dbReference type="EMBL" id="CP012150">
    <property type="protein sequence ID" value="AKS31009.1"/>
    <property type="molecule type" value="Genomic_DNA"/>
</dbReference>
<dbReference type="PATRIC" id="fig|134601.6.peg.623"/>
<evidence type="ECO:0000256" key="1">
    <source>
        <dbReference type="ARBA" id="ARBA00006484"/>
    </source>
</evidence>
<dbReference type="PROSITE" id="PS00061">
    <property type="entry name" value="ADH_SHORT"/>
    <property type="match status" value="1"/>
</dbReference>
<organism evidence="3 4">
    <name type="scientific">Mycolicibacterium goodii</name>
    <name type="common">Mycobacterium goodii</name>
    <dbReference type="NCBI Taxonomy" id="134601"/>
    <lineage>
        <taxon>Bacteria</taxon>
        <taxon>Bacillati</taxon>
        <taxon>Actinomycetota</taxon>
        <taxon>Actinomycetes</taxon>
        <taxon>Mycobacteriales</taxon>
        <taxon>Mycobacteriaceae</taxon>
        <taxon>Mycolicibacterium</taxon>
    </lineage>
</organism>
<dbReference type="STRING" id="134601.AFA91_02985"/>
<proteinExistence type="inferred from homology"/>
<dbReference type="PANTHER" id="PTHR42760">
    <property type="entry name" value="SHORT-CHAIN DEHYDROGENASES/REDUCTASES FAMILY MEMBER"/>
    <property type="match status" value="1"/>
</dbReference>
<evidence type="ECO:0000256" key="2">
    <source>
        <dbReference type="ARBA" id="ARBA00023002"/>
    </source>
</evidence>
<protein>
    <recommendedName>
        <fullName evidence="5">Oxidoreductase</fullName>
    </recommendedName>
</protein>
<dbReference type="SUPFAM" id="SSF51735">
    <property type="entry name" value="NAD(P)-binding Rossmann-fold domains"/>
    <property type="match status" value="1"/>
</dbReference>
<dbReference type="RefSeq" id="WP_083452724.1">
    <property type="nucleotide sequence ID" value="NZ_CP012150.1"/>
</dbReference>
<dbReference type="InterPro" id="IPR002347">
    <property type="entry name" value="SDR_fam"/>
</dbReference>
<evidence type="ECO:0000313" key="3">
    <source>
        <dbReference type="EMBL" id="AKS31009.1"/>
    </source>
</evidence>
<dbReference type="PRINTS" id="PR00080">
    <property type="entry name" value="SDRFAMILY"/>
</dbReference>
<accession>A0A0K0X0R4</accession>
<reference evidence="3 4" key="1">
    <citation type="submission" date="2015-07" db="EMBL/GenBank/DDBJ databases">
        <title>Complete genome sequence of Mycobacterium goodii X7B, a facultative thermophilic biodesulfurizing bacterium.</title>
        <authorList>
            <person name="Yu B."/>
            <person name="Li F."/>
            <person name="Xu P."/>
        </authorList>
    </citation>
    <scope>NUCLEOTIDE SEQUENCE [LARGE SCALE GENOMIC DNA]</scope>
    <source>
        <strain evidence="3 4">X7B</strain>
    </source>
</reference>
<keyword evidence="2" id="KW-0560">Oxidoreductase</keyword>
<dbReference type="KEGG" id="mgo:AFA91_02985"/>
<sequence length="246" mass="24672">MSDHVGQVVLVTGAASGIGRQLVTSLTGAGATVVGCDLNDSVVGELADAGAHGHCVDVTDERAVTDMVSRTVADHSRIDALICAAGIYRDGAILDATAAMAEELFRVNVVGTLVPAKAVAAAMIAAGTEGAIVTVSSVAARLSTEQNGLYATSKGAVEALTRSLAVSLAPNRIRVNAVAPGPIDTPQATAALQDPDYAERMLGRIALGRLGAPLDVAAAAMFLCGPSSAWITGTVLAVDGGVTAKR</sequence>
<name>A0A0K0X0R4_MYCGD</name>
<dbReference type="InterPro" id="IPR036291">
    <property type="entry name" value="NAD(P)-bd_dom_sf"/>
</dbReference>
<dbReference type="Proteomes" id="UP000062255">
    <property type="component" value="Chromosome"/>
</dbReference>
<evidence type="ECO:0000313" key="4">
    <source>
        <dbReference type="Proteomes" id="UP000062255"/>
    </source>
</evidence>
<comment type="similarity">
    <text evidence="1">Belongs to the short-chain dehydrogenases/reductases (SDR) family.</text>
</comment>
<dbReference type="FunFam" id="3.40.50.720:FF:000084">
    <property type="entry name" value="Short-chain dehydrogenase reductase"/>
    <property type="match status" value="1"/>
</dbReference>
<dbReference type="OrthoDB" id="4475519at2"/>
<dbReference type="CDD" id="cd05233">
    <property type="entry name" value="SDR_c"/>
    <property type="match status" value="1"/>
</dbReference>
<dbReference type="PRINTS" id="PR00081">
    <property type="entry name" value="GDHRDH"/>
</dbReference>
<dbReference type="Pfam" id="PF13561">
    <property type="entry name" value="adh_short_C2"/>
    <property type="match status" value="1"/>
</dbReference>
<dbReference type="AlphaFoldDB" id="A0A0K0X0R4"/>
<dbReference type="GO" id="GO:0016616">
    <property type="term" value="F:oxidoreductase activity, acting on the CH-OH group of donors, NAD or NADP as acceptor"/>
    <property type="evidence" value="ECO:0007669"/>
    <property type="project" value="TreeGrafter"/>
</dbReference>
<dbReference type="InterPro" id="IPR020904">
    <property type="entry name" value="Sc_DH/Rdtase_CS"/>
</dbReference>